<evidence type="ECO:0000313" key="10">
    <source>
        <dbReference type="Ensembl" id="ENSAOWP00000012356.1"/>
    </source>
</evidence>
<evidence type="ECO:0000256" key="3">
    <source>
        <dbReference type="ARBA" id="ARBA00022741"/>
    </source>
</evidence>
<keyword evidence="6" id="KW-0472">Membrane</keyword>
<dbReference type="GO" id="GO:0016020">
    <property type="term" value="C:membrane"/>
    <property type="evidence" value="ECO:0007669"/>
    <property type="project" value="UniProtKB-SubCell"/>
</dbReference>
<dbReference type="PROSITE" id="PS00211">
    <property type="entry name" value="ABC_TRANSPORTER_1"/>
    <property type="match status" value="1"/>
</dbReference>
<dbReference type="Gene3D" id="3.40.50.300">
    <property type="entry name" value="P-loop containing nucleotide triphosphate hydrolases"/>
    <property type="match status" value="1"/>
</dbReference>
<keyword evidence="11" id="KW-1185">Reference proteome</keyword>
<dbReference type="SMART" id="SM00382">
    <property type="entry name" value="AAA"/>
    <property type="match status" value="1"/>
</dbReference>
<dbReference type="InterPro" id="IPR027417">
    <property type="entry name" value="P-loop_NTPase"/>
</dbReference>
<dbReference type="PANTHER" id="PTHR43394:SF13">
    <property type="entry name" value="ANTIGEN PEPTIDE TRANSPORTER 1"/>
    <property type="match status" value="1"/>
</dbReference>
<evidence type="ECO:0000256" key="6">
    <source>
        <dbReference type="ARBA" id="ARBA00023136"/>
    </source>
</evidence>
<dbReference type="InterPro" id="IPR011527">
    <property type="entry name" value="ABC1_TM_dom"/>
</dbReference>
<dbReference type="InterPro" id="IPR017871">
    <property type="entry name" value="ABC_transporter-like_CS"/>
</dbReference>
<dbReference type="Ensembl" id="ENSAOWT00000014049.1">
    <property type="protein sequence ID" value="ENSAOWP00000012356.1"/>
    <property type="gene ID" value="ENSAOWG00000008460.1"/>
</dbReference>
<feature type="compositionally biased region" description="Pro residues" evidence="7">
    <location>
        <begin position="741"/>
        <end position="757"/>
    </location>
</feature>
<dbReference type="Proteomes" id="UP000694424">
    <property type="component" value="Unplaced"/>
</dbReference>
<accession>A0A8B9S7C9</accession>
<dbReference type="PANTHER" id="PTHR43394">
    <property type="entry name" value="ATP-DEPENDENT PERMEASE MDL1, MITOCHONDRIAL"/>
    <property type="match status" value="1"/>
</dbReference>
<evidence type="ECO:0000256" key="4">
    <source>
        <dbReference type="ARBA" id="ARBA00022840"/>
    </source>
</evidence>
<dbReference type="SUPFAM" id="SSF52540">
    <property type="entry name" value="P-loop containing nucleoside triphosphate hydrolases"/>
    <property type="match status" value="1"/>
</dbReference>
<evidence type="ECO:0000256" key="1">
    <source>
        <dbReference type="ARBA" id="ARBA00004141"/>
    </source>
</evidence>
<name>A0A8B9S7C9_APTOW</name>
<evidence type="ECO:0000259" key="9">
    <source>
        <dbReference type="PROSITE" id="PS50929"/>
    </source>
</evidence>
<keyword evidence="3" id="KW-0547">Nucleotide-binding</keyword>
<keyword evidence="5" id="KW-1133">Transmembrane helix</keyword>
<dbReference type="PROSITE" id="PS50893">
    <property type="entry name" value="ABC_TRANSPORTER_2"/>
    <property type="match status" value="1"/>
</dbReference>
<evidence type="ECO:0000256" key="5">
    <source>
        <dbReference type="ARBA" id="ARBA00022989"/>
    </source>
</evidence>
<dbReference type="GO" id="GO:0015421">
    <property type="term" value="F:ABC-type oligopeptide transporter activity"/>
    <property type="evidence" value="ECO:0007669"/>
    <property type="project" value="TreeGrafter"/>
</dbReference>
<feature type="region of interest" description="Disordered" evidence="7">
    <location>
        <begin position="741"/>
        <end position="784"/>
    </location>
</feature>
<feature type="domain" description="ABC transporter" evidence="8">
    <location>
        <begin position="302"/>
        <end position="540"/>
    </location>
</feature>
<sequence>MAIPYYTGRVTDWISGEDDPAAFTRAIRAMVLLALGSAITEFVCDLLYNSTVNRVHWRLQSDVFAAVLRQELGFFQANRAGDISSRVTRDTDTMSEALSEKLSLLLWYLARGACLYGAMACVSPRLALVTTLALPVIVALPKASGKFHQSLARRVQESLAWANEVALETFQAMATVRSFANEDGAARCYRRRLHDTYQLHKQEAAAYAASLWTSSLSGLALRVGILYHGGQLVTEGHISTGDLVTFVLYEMQFTEAVEVLLSYYPSVKKAVGSSEKIFEYLEREPQMALSGTLAPSSLRGHLQLRDVWFSYPGRDEPVLKGVSLELHPGEVLALVGPSGSGKSTLVSLLQRLGEPARGRLLLDGHDLHDYELRYLRAQVAAVRQEPKLFARSLHDNIAYGPGHWSRDEVEKAARRANAHDFITRLHRGYDTDAGEMGGQISGGQRQAVAIARALVRDPRVLVLDDPTSALDNKSELQVRPSSGSAAPRSPLLVALGPHGPLVPTPGGSWSPWPLGPHSQCLLGPHSWWPSVPSVLSVPVPGGPQSLWPLSLLSWWPSVPAWSQVLVAPRSPLPVSPGSPLLVPPQSQIPLSPVSPGSPLPVSPLSLVPGPPGPRLPLSTGSPGSPFPVSPLSLLLVPSRSQVPLSPGSPGSPFPMLPLSPLPVPTGSQGPMSPCPLGPQGPHSWCPLGPRCPCPQGAPVPRVPWFPTSCVPSVPTPGALSVLGAPVPWIPWIPAFHVPSVPSPRSPCPQGPRSPCPLGPQGAPVPKVPVPAAPPAPLPSRVPSR</sequence>
<dbReference type="InterPro" id="IPR003593">
    <property type="entry name" value="AAA+_ATPase"/>
</dbReference>
<dbReference type="Gene3D" id="1.20.1560.10">
    <property type="entry name" value="ABC transporter type 1, transmembrane domain"/>
    <property type="match status" value="1"/>
</dbReference>
<comment type="subcellular location">
    <subcellularLocation>
        <location evidence="1">Membrane</location>
        <topology evidence="1">Multi-pass membrane protein</topology>
    </subcellularLocation>
</comment>
<reference evidence="10" key="1">
    <citation type="submission" date="2025-08" db="UniProtKB">
        <authorList>
            <consortium name="Ensembl"/>
        </authorList>
    </citation>
    <scope>IDENTIFICATION</scope>
</reference>
<evidence type="ECO:0000256" key="7">
    <source>
        <dbReference type="SAM" id="MobiDB-lite"/>
    </source>
</evidence>
<dbReference type="AlphaFoldDB" id="A0A8B9S7C9"/>
<dbReference type="Pfam" id="PF00005">
    <property type="entry name" value="ABC_tran"/>
    <property type="match status" value="1"/>
</dbReference>
<evidence type="ECO:0000259" key="8">
    <source>
        <dbReference type="PROSITE" id="PS50893"/>
    </source>
</evidence>
<evidence type="ECO:0000313" key="11">
    <source>
        <dbReference type="Proteomes" id="UP000694424"/>
    </source>
</evidence>
<dbReference type="PROSITE" id="PS50929">
    <property type="entry name" value="ABC_TM1F"/>
    <property type="match status" value="1"/>
</dbReference>
<proteinExistence type="predicted"/>
<dbReference type="InterPro" id="IPR039421">
    <property type="entry name" value="Type_1_exporter"/>
</dbReference>
<dbReference type="InterPro" id="IPR003439">
    <property type="entry name" value="ABC_transporter-like_ATP-bd"/>
</dbReference>
<dbReference type="GO" id="GO:0005524">
    <property type="term" value="F:ATP binding"/>
    <property type="evidence" value="ECO:0007669"/>
    <property type="project" value="UniProtKB-KW"/>
</dbReference>
<organism evidence="10 11">
    <name type="scientific">Apteryx owenii</name>
    <name type="common">Little spotted kiwi</name>
    <dbReference type="NCBI Taxonomy" id="8824"/>
    <lineage>
        <taxon>Eukaryota</taxon>
        <taxon>Metazoa</taxon>
        <taxon>Chordata</taxon>
        <taxon>Craniata</taxon>
        <taxon>Vertebrata</taxon>
        <taxon>Euteleostomi</taxon>
        <taxon>Archelosauria</taxon>
        <taxon>Archosauria</taxon>
        <taxon>Dinosauria</taxon>
        <taxon>Saurischia</taxon>
        <taxon>Theropoda</taxon>
        <taxon>Coelurosauria</taxon>
        <taxon>Aves</taxon>
        <taxon>Palaeognathae</taxon>
        <taxon>Apterygiformes</taxon>
        <taxon>Apterygidae</taxon>
        <taxon>Apteryx</taxon>
    </lineage>
</organism>
<dbReference type="GO" id="GO:0016887">
    <property type="term" value="F:ATP hydrolysis activity"/>
    <property type="evidence" value="ECO:0007669"/>
    <property type="project" value="InterPro"/>
</dbReference>
<feature type="domain" description="ABC transmembrane type-1" evidence="9">
    <location>
        <begin position="1"/>
        <end position="269"/>
    </location>
</feature>
<dbReference type="CDD" id="cd18589">
    <property type="entry name" value="ABC_6TM_TAP1"/>
    <property type="match status" value="1"/>
</dbReference>
<protein>
    <submittedName>
        <fullName evidence="10">Transporter 1, ATP binding cassette subfamily B member</fullName>
    </submittedName>
</protein>
<feature type="region of interest" description="Disordered" evidence="7">
    <location>
        <begin position="601"/>
        <end position="622"/>
    </location>
</feature>
<dbReference type="PRINTS" id="PR01896">
    <property type="entry name" value="TAP1PROTEIN"/>
</dbReference>
<dbReference type="InterPro" id="IPR036640">
    <property type="entry name" value="ABC1_TM_sf"/>
</dbReference>
<evidence type="ECO:0000256" key="2">
    <source>
        <dbReference type="ARBA" id="ARBA00022692"/>
    </source>
</evidence>
<feature type="compositionally biased region" description="Pro residues" evidence="7">
    <location>
        <begin position="765"/>
        <end position="784"/>
    </location>
</feature>
<dbReference type="Pfam" id="PF00664">
    <property type="entry name" value="ABC_membrane"/>
    <property type="match status" value="1"/>
</dbReference>
<reference evidence="10" key="2">
    <citation type="submission" date="2025-09" db="UniProtKB">
        <authorList>
            <consortium name="Ensembl"/>
        </authorList>
    </citation>
    <scope>IDENTIFICATION</scope>
</reference>
<keyword evidence="2" id="KW-0812">Transmembrane</keyword>
<dbReference type="SUPFAM" id="SSF90123">
    <property type="entry name" value="ABC transporter transmembrane region"/>
    <property type="match status" value="1"/>
</dbReference>
<keyword evidence="4" id="KW-0067">ATP-binding</keyword>